<reference evidence="1 2" key="1">
    <citation type="journal article" date="2020" name="ISME J.">
        <title>Comparative genomics reveals insights into cyanobacterial evolution and habitat adaptation.</title>
        <authorList>
            <person name="Chen M.Y."/>
            <person name="Teng W.K."/>
            <person name="Zhao L."/>
            <person name="Hu C.X."/>
            <person name="Zhou Y.K."/>
            <person name="Han B.P."/>
            <person name="Song L.R."/>
            <person name="Shu W.S."/>
        </authorList>
    </citation>
    <scope>NUCLEOTIDE SEQUENCE [LARGE SCALE GENOMIC DNA]</scope>
    <source>
        <strain evidence="1 2">FACHB-130</strain>
    </source>
</reference>
<gene>
    <name evidence="1" type="ORF">H6G74_10365</name>
</gene>
<dbReference type="Proteomes" id="UP000603457">
    <property type="component" value="Unassembled WGS sequence"/>
</dbReference>
<name>A0ABR8FWK7_9NOSO</name>
<proteinExistence type="predicted"/>
<evidence type="ECO:0000313" key="2">
    <source>
        <dbReference type="Proteomes" id="UP000603457"/>
    </source>
</evidence>
<organism evidence="1 2">
    <name type="scientific">Nostoc spongiaeforme FACHB-130</name>
    <dbReference type="NCBI Taxonomy" id="1357510"/>
    <lineage>
        <taxon>Bacteria</taxon>
        <taxon>Bacillati</taxon>
        <taxon>Cyanobacteriota</taxon>
        <taxon>Cyanophyceae</taxon>
        <taxon>Nostocales</taxon>
        <taxon>Nostocaceae</taxon>
        <taxon>Nostoc</taxon>
    </lineage>
</organism>
<dbReference type="EMBL" id="JACJTB010000010">
    <property type="protein sequence ID" value="MBD2594730.1"/>
    <property type="molecule type" value="Genomic_DNA"/>
</dbReference>
<accession>A0ABR8FWK7</accession>
<dbReference type="RefSeq" id="WP_190967581.1">
    <property type="nucleotide sequence ID" value="NZ_JACJTB010000010.1"/>
</dbReference>
<protein>
    <submittedName>
        <fullName evidence="1">DUF5132 domain-containing protein</fullName>
    </submittedName>
</protein>
<keyword evidence="2" id="KW-1185">Reference proteome</keyword>
<sequence length="181" mass="20412">MESNFDWEKVNLPEIFEGLSAIIFSPMIVPVAEVIKQPLVQTAIKEGINLSQSYQEAVTVITDNVYTRQTDQNYRNQSISQPYLTDNQSAIAKDLLNIMSDFNADVDKMTNGTADLRVIVPLGLGLFALSQLIKQGFKFEDIPWYILAWFAFDSFIKLNDTEKSKSININKNGSSGNFMEN</sequence>
<evidence type="ECO:0000313" key="1">
    <source>
        <dbReference type="EMBL" id="MBD2594730.1"/>
    </source>
</evidence>
<comment type="caution">
    <text evidence="1">The sequence shown here is derived from an EMBL/GenBank/DDBJ whole genome shotgun (WGS) entry which is preliminary data.</text>
</comment>